<accession>A0A3G3IEJ8</accession>
<dbReference type="Gene3D" id="2.60.40.790">
    <property type="match status" value="1"/>
</dbReference>
<dbReference type="PROSITE" id="PS01031">
    <property type="entry name" value="SHSP"/>
    <property type="match status" value="1"/>
</dbReference>
<dbReference type="Pfam" id="PF00011">
    <property type="entry name" value="HSP20"/>
    <property type="match status" value="1"/>
</dbReference>
<dbReference type="AlphaFoldDB" id="A0A3G3IEJ8"/>
<dbReference type="CDD" id="cd06464">
    <property type="entry name" value="ACD_sHsps-like"/>
    <property type="match status" value="1"/>
</dbReference>
<organism evidence="4 5">
    <name type="scientific">Methanomethylophilus alvi</name>
    <dbReference type="NCBI Taxonomy" id="1291540"/>
    <lineage>
        <taxon>Archaea</taxon>
        <taxon>Methanobacteriati</taxon>
        <taxon>Thermoplasmatota</taxon>
        <taxon>Thermoplasmata</taxon>
        <taxon>Methanomassiliicoccales</taxon>
        <taxon>Methanomethylophilaceae</taxon>
        <taxon>Methanomethylophilus</taxon>
    </lineage>
</organism>
<protein>
    <submittedName>
        <fullName evidence="4">Heat-shock protein Hsp20</fullName>
    </submittedName>
</protein>
<dbReference type="RefSeq" id="WP_015503929.1">
    <property type="nucleotide sequence ID" value="NZ_CP017686.1"/>
</dbReference>
<reference evidence="4 5" key="1">
    <citation type="submission" date="2016-10" db="EMBL/GenBank/DDBJ databases">
        <title>Complete genome of the TMA-utilizing, human hosted archaeon Methanomethylophilus alvus Gen. nov, sp. nov., strain Mx-05, derived from a pure culture.</title>
        <authorList>
            <person name="Brugere J.-F."/>
            <person name="Ben Hania W."/>
            <person name="Chaudhary P.P."/>
            <person name="Gaci N."/>
            <person name="Borrel G."/>
            <person name="Cao Van Tuat L."/>
            <person name="Fardeau M.-L."/>
            <person name="Harris H.M.B."/>
            <person name="O'Toole P.W."/>
            <person name="Ollivier B."/>
        </authorList>
    </citation>
    <scope>NUCLEOTIDE SEQUENCE [LARGE SCALE GENOMIC DNA]</scope>
    <source>
        <strain evidence="4 5">Mx-05</strain>
    </source>
</reference>
<evidence type="ECO:0000313" key="4">
    <source>
        <dbReference type="EMBL" id="AYQ54227.1"/>
    </source>
</evidence>
<dbReference type="EMBL" id="CP017686">
    <property type="protein sequence ID" value="AYQ54227.1"/>
    <property type="molecule type" value="Genomic_DNA"/>
</dbReference>
<comment type="similarity">
    <text evidence="1 2">Belongs to the small heat shock protein (HSP20) family.</text>
</comment>
<evidence type="ECO:0000256" key="2">
    <source>
        <dbReference type="RuleBase" id="RU003616"/>
    </source>
</evidence>
<dbReference type="InterPro" id="IPR008978">
    <property type="entry name" value="HSP20-like_chaperone"/>
</dbReference>
<dbReference type="OMA" id="QHEFEIN"/>
<dbReference type="GeneID" id="41320826"/>
<proteinExistence type="inferred from homology"/>
<name>A0A3G3IEJ8_9ARCH</name>
<evidence type="ECO:0000256" key="1">
    <source>
        <dbReference type="PROSITE-ProRule" id="PRU00285"/>
    </source>
</evidence>
<evidence type="ECO:0000313" key="5">
    <source>
        <dbReference type="Proteomes" id="UP000273278"/>
    </source>
</evidence>
<dbReference type="Proteomes" id="UP000273278">
    <property type="component" value="Chromosome"/>
</dbReference>
<dbReference type="InterPro" id="IPR002068">
    <property type="entry name" value="A-crystallin/Hsp20_dom"/>
</dbReference>
<dbReference type="SUPFAM" id="SSF49764">
    <property type="entry name" value="HSP20-like chaperones"/>
    <property type="match status" value="1"/>
</dbReference>
<sequence>MTDYSDAMNDMWTDFGRLFESDFASMNKRLNRMFEDLTNTPGVKTYGYTMYQGPDGIPHVQEFGNTTKDDGLNASTPFGMIAEPLTDVVIDNNVVRATAEIPGVKKEDIVLDGTPSSLTISVNTDRRRFSKTLAMPCDVDIGSAKATYNNGILEVTLNPIRPMEHKTRITVE</sequence>
<gene>
    <name evidence="4" type="ORF">BKD89_00110</name>
</gene>
<feature type="domain" description="SHSP" evidence="3">
    <location>
        <begin position="76"/>
        <end position="172"/>
    </location>
</feature>
<evidence type="ECO:0000259" key="3">
    <source>
        <dbReference type="PROSITE" id="PS01031"/>
    </source>
</evidence>